<evidence type="ECO:0000313" key="2">
    <source>
        <dbReference type="Proteomes" id="UP000586951"/>
    </source>
</evidence>
<name>A0A841ZVR8_9LIST</name>
<reference evidence="1 2" key="1">
    <citation type="submission" date="2020-03" db="EMBL/GenBank/DDBJ databases">
        <title>Soil Listeria distribution.</title>
        <authorList>
            <person name="Liao J."/>
            <person name="Wiedmann M."/>
        </authorList>
    </citation>
    <scope>NUCLEOTIDE SEQUENCE [LARGE SCALE GENOMIC DNA]</scope>
    <source>
        <strain evidence="1 2">FSL L7-1427</strain>
    </source>
</reference>
<dbReference type="AlphaFoldDB" id="A0A841ZVR8"/>
<comment type="caution">
    <text evidence="1">The sequence shown here is derived from an EMBL/GenBank/DDBJ whole genome shotgun (WGS) entry which is preliminary data.</text>
</comment>
<accession>A0A841ZVR8</accession>
<dbReference type="EMBL" id="JAARRU010000001">
    <property type="protein sequence ID" value="MBC1564152.1"/>
    <property type="molecule type" value="Genomic_DNA"/>
</dbReference>
<gene>
    <name evidence="1" type="ORF">HB907_01975</name>
</gene>
<proteinExistence type="predicted"/>
<dbReference type="Proteomes" id="UP000586951">
    <property type="component" value="Unassembled WGS sequence"/>
</dbReference>
<protein>
    <submittedName>
        <fullName evidence="1">Uncharacterized protein</fullName>
    </submittedName>
</protein>
<sequence>MNINGFDDLQKNLNKLQKNAEKLQGTTEISFDDLFSNDFMKSNTDYSDIYTFLSEGGFDISNSDAFNNTDEKTLDAYVKSKTNFDSWEDMKGTAGQEYALKQLGF</sequence>
<organism evidence="1 2">
    <name type="scientific">Listeria booriae</name>
    <dbReference type="NCBI Taxonomy" id="1552123"/>
    <lineage>
        <taxon>Bacteria</taxon>
        <taxon>Bacillati</taxon>
        <taxon>Bacillota</taxon>
        <taxon>Bacilli</taxon>
        <taxon>Bacillales</taxon>
        <taxon>Listeriaceae</taxon>
        <taxon>Listeria</taxon>
    </lineage>
</organism>
<evidence type="ECO:0000313" key="1">
    <source>
        <dbReference type="EMBL" id="MBC1564152.1"/>
    </source>
</evidence>
<dbReference type="RefSeq" id="WP_185416285.1">
    <property type="nucleotide sequence ID" value="NZ_JAARRU010000001.1"/>
</dbReference>